<gene>
    <name evidence="3" type="ORF">HUT08_10495</name>
</gene>
<dbReference type="EMBL" id="CP054929">
    <property type="protein sequence ID" value="QKW49903.1"/>
    <property type="molecule type" value="Genomic_DNA"/>
</dbReference>
<protein>
    <recommendedName>
        <fullName evidence="5">DUF2637 domain-containing protein</fullName>
    </recommendedName>
</protein>
<feature type="transmembrane region" description="Helical" evidence="2">
    <location>
        <begin position="244"/>
        <end position="263"/>
    </location>
</feature>
<accession>A0A7H8N6B3</accession>
<sequence>MHEHYDYGGYGGRGPETFPHPDFGPGRESGLGFTSTFGTGLSAYDSTPVGPEPATGFTTYDTFTATPETLTAPDLAVLGGHWDSEAELTQLLRESAQTEQFDPLTTTGAIPAPRLPQPPTTHRRRRFRRLRKALHTRPERTVTRAEVLSCLIAVLVAVIVALVSVLGGMCAHEPLRQVVAPNVAHHLTTWWPVLIYGPWLAASLSIIRHAVHYQRAPHAWLIVVLFSAFSVALAVAHAPRTVGGVAVAALPAIAALTCFHQLVRQITLTRPPRRSVPGQHGAPRR</sequence>
<dbReference type="RefSeq" id="WP_176161638.1">
    <property type="nucleotide sequence ID" value="NZ_CP054929.1"/>
</dbReference>
<name>A0A7H8N6B3_9ACTN</name>
<reference evidence="3 4" key="1">
    <citation type="submission" date="2020-06" db="EMBL/GenBank/DDBJ databases">
        <title>Genome mining for natural products.</title>
        <authorList>
            <person name="Zhang B."/>
            <person name="Shi J."/>
            <person name="Ge H."/>
        </authorList>
    </citation>
    <scope>NUCLEOTIDE SEQUENCE [LARGE SCALE GENOMIC DNA]</scope>
    <source>
        <strain evidence="3 4">NA00687</strain>
    </source>
</reference>
<feature type="region of interest" description="Disordered" evidence="1">
    <location>
        <begin position="104"/>
        <end position="125"/>
    </location>
</feature>
<feature type="transmembrane region" description="Helical" evidence="2">
    <location>
        <begin position="189"/>
        <end position="207"/>
    </location>
</feature>
<keyword evidence="4" id="KW-1185">Reference proteome</keyword>
<proteinExistence type="predicted"/>
<evidence type="ECO:0000256" key="1">
    <source>
        <dbReference type="SAM" id="MobiDB-lite"/>
    </source>
</evidence>
<feature type="transmembrane region" description="Helical" evidence="2">
    <location>
        <begin position="147"/>
        <end position="169"/>
    </location>
</feature>
<keyword evidence="2" id="KW-0812">Transmembrane</keyword>
<evidence type="ECO:0000313" key="3">
    <source>
        <dbReference type="EMBL" id="QKW49903.1"/>
    </source>
</evidence>
<evidence type="ECO:0008006" key="5">
    <source>
        <dbReference type="Google" id="ProtNLM"/>
    </source>
</evidence>
<feature type="region of interest" description="Disordered" evidence="1">
    <location>
        <begin position="1"/>
        <end position="23"/>
    </location>
</feature>
<keyword evidence="2" id="KW-0472">Membrane</keyword>
<evidence type="ECO:0000256" key="2">
    <source>
        <dbReference type="SAM" id="Phobius"/>
    </source>
</evidence>
<organism evidence="3 4">
    <name type="scientific">Streptomyces buecherae</name>
    <dbReference type="NCBI Taxonomy" id="2763006"/>
    <lineage>
        <taxon>Bacteria</taxon>
        <taxon>Bacillati</taxon>
        <taxon>Actinomycetota</taxon>
        <taxon>Actinomycetes</taxon>
        <taxon>Kitasatosporales</taxon>
        <taxon>Streptomycetaceae</taxon>
        <taxon>Streptomyces</taxon>
    </lineage>
</organism>
<dbReference type="AlphaFoldDB" id="A0A7H8N6B3"/>
<dbReference type="Proteomes" id="UP000509303">
    <property type="component" value="Chromosome"/>
</dbReference>
<keyword evidence="2" id="KW-1133">Transmembrane helix</keyword>
<evidence type="ECO:0000313" key="4">
    <source>
        <dbReference type="Proteomes" id="UP000509303"/>
    </source>
</evidence>
<feature type="transmembrane region" description="Helical" evidence="2">
    <location>
        <begin position="219"/>
        <end position="238"/>
    </location>
</feature>